<reference evidence="8" key="1">
    <citation type="submission" date="2014-06" db="EMBL/GenBank/DDBJ databases">
        <title>Key roles for freshwater Actinobacteria revealed by deep metagenomic sequencing.</title>
        <authorList>
            <person name="Ghai R."/>
            <person name="Mizuno C.M."/>
            <person name="Picazo A."/>
            <person name="Camacho A."/>
            <person name="Rodriguez-Valera F."/>
        </authorList>
    </citation>
    <scope>NUCLEOTIDE SEQUENCE</scope>
</reference>
<dbReference type="GO" id="GO:0005524">
    <property type="term" value="F:ATP binding"/>
    <property type="evidence" value="ECO:0007669"/>
    <property type="project" value="UniProtKB-KW"/>
</dbReference>
<keyword evidence="1" id="KW-0813">Transport</keyword>
<evidence type="ECO:0000256" key="4">
    <source>
        <dbReference type="ARBA" id="ARBA00022840"/>
    </source>
</evidence>
<dbReference type="InterPro" id="IPR050086">
    <property type="entry name" value="MetN_ABC_transporter-like"/>
</dbReference>
<evidence type="ECO:0000256" key="6">
    <source>
        <dbReference type="ARBA" id="ARBA00023136"/>
    </source>
</evidence>
<dbReference type="EMBL" id="JNSL01000090">
    <property type="protein sequence ID" value="KGA16239.1"/>
    <property type="molecule type" value="Genomic_DNA"/>
</dbReference>
<dbReference type="GO" id="GO:0016020">
    <property type="term" value="C:membrane"/>
    <property type="evidence" value="ECO:0007669"/>
    <property type="project" value="InterPro"/>
</dbReference>
<dbReference type="GO" id="GO:0016887">
    <property type="term" value="F:ATP hydrolysis activity"/>
    <property type="evidence" value="ECO:0007669"/>
    <property type="project" value="InterPro"/>
</dbReference>
<dbReference type="InterPro" id="IPR003593">
    <property type="entry name" value="AAA+_ATPase"/>
</dbReference>
<evidence type="ECO:0000256" key="5">
    <source>
        <dbReference type="ARBA" id="ARBA00022967"/>
    </source>
</evidence>
<proteinExistence type="predicted"/>
<evidence type="ECO:0000256" key="2">
    <source>
        <dbReference type="ARBA" id="ARBA00022475"/>
    </source>
</evidence>
<dbReference type="CDD" id="cd03256">
    <property type="entry name" value="ABC_PhnC_transporter"/>
    <property type="match status" value="1"/>
</dbReference>
<dbReference type="AlphaFoldDB" id="A0A094Q2F0"/>
<dbReference type="InterPro" id="IPR017871">
    <property type="entry name" value="ABC_transporter-like_CS"/>
</dbReference>
<feature type="domain" description="ABC transporter" evidence="7">
    <location>
        <begin position="13"/>
        <end position="257"/>
    </location>
</feature>
<dbReference type="InterPro" id="IPR003439">
    <property type="entry name" value="ABC_transporter-like_ATP-bd"/>
</dbReference>
<dbReference type="SUPFAM" id="SSF52540">
    <property type="entry name" value="P-loop containing nucleoside triphosphate hydrolases"/>
    <property type="match status" value="1"/>
</dbReference>
<dbReference type="Gene3D" id="3.40.50.300">
    <property type="entry name" value="P-loop containing nucleotide triphosphate hydrolases"/>
    <property type="match status" value="1"/>
</dbReference>
<dbReference type="GO" id="GO:0015416">
    <property type="term" value="F:ABC-type phosphonate transporter activity"/>
    <property type="evidence" value="ECO:0007669"/>
    <property type="project" value="InterPro"/>
</dbReference>
<dbReference type="PANTHER" id="PTHR43166:SF6">
    <property type="entry name" value="PHOSPHONATES IMPORT ATP-BINDING PROTEIN PHNC"/>
    <property type="match status" value="1"/>
</dbReference>
<accession>A0A094Q2F0</accession>
<keyword evidence="4" id="KW-0067">ATP-binding</keyword>
<gene>
    <name evidence="8" type="ORF">GM51_13070</name>
</gene>
<dbReference type="NCBIfam" id="TIGR02315">
    <property type="entry name" value="ABC_phnC"/>
    <property type="match status" value="1"/>
</dbReference>
<organism evidence="8">
    <name type="scientific">freshwater metagenome</name>
    <dbReference type="NCBI Taxonomy" id="449393"/>
    <lineage>
        <taxon>unclassified sequences</taxon>
        <taxon>metagenomes</taxon>
        <taxon>ecological metagenomes</taxon>
    </lineage>
</organism>
<evidence type="ECO:0000259" key="7">
    <source>
        <dbReference type="PROSITE" id="PS50893"/>
    </source>
</evidence>
<dbReference type="PANTHER" id="PTHR43166">
    <property type="entry name" value="AMINO ACID IMPORT ATP-BINDING PROTEIN"/>
    <property type="match status" value="1"/>
</dbReference>
<name>A0A094Q2F0_9ZZZZ</name>
<comment type="caution">
    <text evidence="8">The sequence shown here is derived from an EMBL/GenBank/DDBJ whole genome shotgun (WGS) entry which is preliminary data.</text>
</comment>
<protein>
    <submittedName>
        <fullName evidence="8">Phosphonate ABC transporter</fullName>
    </submittedName>
</protein>
<evidence type="ECO:0000313" key="8">
    <source>
        <dbReference type="EMBL" id="KGA16239.1"/>
    </source>
</evidence>
<dbReference type="InterPro" id="IPR012693">
    <property type="entry name" value="ABC_transpr_PhnC"/>
</dbReference>
<keyword evidence="5" id="KW-1278">Translocase</keyword>
<keyword evidence="3" id="KW-0547">Nucleotide-binding</keyword>
<keyword evidence="2" id="KW-1003">Cell membrane</keyword>
<sequence>MSNSFSGGANPLISLTGVSKRFPNGTLALDNVSLEVPKGQLLSLIGLSGSGKSTLMRHLNGLHKPTSGSVKVLGAEVSSASNRELRAVRRNVGFVFQQFGLVGRATCLENVLSGALGRLGGPRYGVWSYPKQLRREAFDHLDRVGLAPQAYQRADTLSGGQMQRVAIARTIMQQPEILLADEPVASLDPESSAQVLELMLQVATEEKMTIIVTLHQVELAMGWAHRIVGLRDGRVVLDRDATGLSQVDVMDVYRRVDRESELLAPTESFDAAKVADSVEA</sequence>
<dbReference type="Pfam" id="PF00005">
    <property type="entry name" value="ABC_tran"/>
    <property type="match status" value="1"/>
</dbReference>
<keyword evidence="6" id="KW-0472">Membrane</keyword>
<evidence type="ECO:0000256" key="1">
    <source>
        <dbReference type="ARBA" id="ARBA00022448"/>
    </source>
</evidence>
<dbReference type="InterPro" id="IPR027417">
    <property type="entry name" value="P-loop_NTPase"/>
</dbReference>
<dbReference type="PROSITE" id="PS00211">
    <property type="entry name" value="ABC_TRANSPORTER_1"/>
    <property type="match status" value="1"/>
</dbReference>
<dbReference type="PROSITE" id="PS50893">
    <property type="entry name" value="ABC_TRANSPORTER_2"/>
    <property type="match status" value="1"/>
</dbReference>
<dbReference type="SMART" id="SM00382">
    <property type="entry name" value="AAA"/>
    <property type="match status" value="1"/>
</dbReference>
<evidence type="ECO:0000256" key="3">
    <source>
        <dbReference type="ARBA" id="ARBA00022741"/>
    </source>
</evidence>